<organism evidence="2 3">
    <name type="scientific">Caldinitratiruptor microaerophilus</name>
    <dbReference type="NCBI Taxonomy" id="671077"/>
    <lineage>
        <taxon>Bacteria</taxon>
        <taxon>Bacillati</taxon>
        <taxon>Bacillota</taxon>
        <taxon>Clostridia</taxon>
        <taxon>Eubacteriales</taxon>
        <taxon>Symbiobacteriaceae</taxon>
        <taxon>Caldinitratiruptor</taxon>
    </lineage>
</organism>
<keyword evidence="1" id="KW-0812">Transmembrane</keyword>
<name>A0AA35G9R4_9FIRM</name>
<dbReference type="InterPro" id="IPR035168">
    <property type="entry name" value="DUF5317"/>
</dbReference>
<dbReference type="AlphaFoldDB" id="A0AA35G9R4"/>
<keyword evidence="3" id="KW-1185">Reference proteome</keyword>
<evidence type="ECO:0000313" key="3">
    <source>
        <dbReference type="Proteomes" id="UP001163687"/>
    </source>
</evidence>
<keyword evidence="1" id="KW-0472">Membrane</keyword>
<keyword evidence="1" id="KW-1133">Transmembrane helix</keyword>
<reference evidence="2" key="1">
    <citation type="submission" date="2022-03" db="EMBL/GenBank/DDBJ databases">
        <title>Complete genome sequence of Caldinitratiruptor microaerophilus.</title>
        <authorList>
            <person name="Mukaiyama R."/>
            <person name="Nishiyama T."/>
            <person name="Ueda K."/>
        </authorList>
    </citation>
    <scope>NUCLEOTIDE SEQUENCE</scope>
    <source>
        <strain evidence="2">JCM 16183</strain>
    </source>
</reference>
<accession>A0AA35G9R4</accession>
<feature type="transmembrane region" description="Helical" evidence="1">
    <location>
        <begin position="56"/>
        <end position="75"/>
    </location>
</feature>
<dbReference type="EMBL" id="AP025628">
    <property type="protein sequence ID" value="BDG60559.1"/>
    <property type="molecule type" value="Genomic_DNA"/>
</dbReference>
<protein>
    <recommendedName>
        <fullName evidence="4">DUF5317 domain-containing protein</fullName>
    </recommendedName>
</protein>
<gene>
    <name evidence="2" type="ORF">caldi_16490</name>
</gene>
<dbReference type="KEGG" id="cmic:caldi_16490"/>
<proteinExistence type="predicted"/>
<dbReference type="Pfam" id="PF17248">
    <property type="entry name" value="DUF5317"/>
    <property type="match status" value="1"/>
</dbReference>
<sequence length="193" mass="20691">MILEGVLIGVLWGWTRRGTLRRLVSLPLRQPWWFLVGLLLQEGAILLRAQGWLPPWSVPVAVLLAHVCIIAGLVANRHLPGTGWLAAGTLLNLLVIAAHGGRMPVLDSAIRAAGLDGFRWMLTAGAASKYTLLPDGDPWAVLADSIPLYPPYYPLRRVASLGDIVGMVGMAEIVGLGMQGQGKRSQAPAGRVI</sequence>
<dbReference type="RefSeq" id="WP_264844579.1">
    <property type="nucleotide sequence ID" value="NZ_AP025628.1"/>
</dbReference>
<dbReference type="Proteomes" id="UP001163687">
    <property type="component" value="Chromosome"/>
</dbReference>
<evidence type="ECO:0008006" key="4">
    <source>
        <dbReference type="Google" id="ProtNLM"/>
    </source>
</evidence>
<evidence type="ECO:0000313" key="2">
    <source>
        <dbReference type="EMBL" id="BDG60559.1"/>
    </source>
</evidence>
<feature type="transmembrane region" description="Helical" evidence="1">
    <location>
        <begin position="81"/>
        <end position="101"/>
    </location>
</feature>
<evidence type="ECO:0000256" key="1">
    <source>
        <dbReference type="SAM" id="Phobius"/>
    </source>
</evidence>